<protein>
    <submittedName>
        <fullName evidence="1">Uncharacterized protein</fullName>
    </submittedName>
</protein>
<gene>
    <name evidence="1" type="ORF">L873DRAFT_786448</name>
</gene>
<reference evidence="1 2" key="1">
    <citation type="journal article" date="2018" name="Nat. Ecol. Evol.">
        <title>Pezizomycetes genomes reveal the molecular basis of ectomycorrhizal truffle lifestyle.</title>
        <authorList>
            <person name="Murat C."/>
            <person name="Payen T."/>
            <person name="Noel B."/>
            <person name="Kuo A."/>
            <person name="Morin E."/>
            <person name="Chen J."/>
            <person name="Kohler A."/>
            <person name="Krizsan K."/>
            <person name="Balestrini R."/>
            <person name="Da Silva C."/>
            <person name="Montanini B."/>
            <person name="Hainaut M."/>
            <person name="Levati E."/>
            <person name="Barry K.W."/>
            <person name="Belfiori B."/>
            <person name="Cichocki N."/>
            <person name="Clum A."/>
            <person name="Dockter R.B."/>
            <person name="Fauchery L."/>
            <person name="Guy J."/>
            <person name="Iotti M."/>
            <person name="Le Tacon F."/>
            <person name="Lindquist E.A."/>
            <person name="Lipzen A."/>
            <person name="Malagnac F."/>
            <person name="Mello A."/>
            <person name="Molinier V."/>
            <person name="Miyauchi S."/>
            <person name="Poulain J."/>
            <person name="Riccioni C."/>
            <person name="Rubini A."/>
            <person name="Sitrit Y."/>
            <person name="Splivallo R."/>
            <person name="Traeger S."/>
            <person name="Wang M."/>
            <person name="Zifcakova L."/>
            <person name="Wipf D."/>
            <person name="Zambonelli A."/>
            <person name="Paolocci F."/>
            <person name="Nowrousian M."/>
            <person name="Ottonello S."/>
            <person name="Baldrian P."/>
            <person name="Spatafora J.W."/>
            <person name="Henrissat B."/>
            <person name="Nagy L.G."/>
            <person name="Aury J.M."/>
            <person name="Wincker P."/>
            <person name="Grigoriev I.V."/>
            <person name="Bonfante P."/>
            <person name="Martin F.M."/>
        </authorList>
    </citation>
    <scope>NUCLEOTIDE SEQUENCE [LARGE SCALE GENOMIC DNA]</scope>
    <source>
        <strain evidence="1 2">120613-1</strain>
    </source>
</reference>
<dbReference type="AlphaFoldDB" id="A0A3N4K4R7"/>
<sequence length="154" mass="17627">MLHGCQTFRIDPKLQTVINLVTQGIHSIHSPFYYSRRSNGWVNKRGLTVSNFRLMQTTKRQGIRKFLAYCTLLSNNQYHSSGKGLVVRLHPTDARKAPRIRWKTCHFAPSFFSNVFASVTEEHHSKSGNQGFPCFTGNSMLASERVIKLDKRSI</sequence>
<dbReference type="Proteomes" id="UP000276215">
    <property type="component" value="Unassembled WGS sequence"/>
</dbReference>
<keyword evidence="2" id="KW-1185">Reference proteome</keyword>
<name>A0A3N4K4R7_9PEZI</name>
<proteinExistence type="predicted"/>
<dbReference type="EMBL" id="ML120353">
    <property type="protein sequence ID" value="RPB05363.1"/>
    <property type="molecule type" value="Genomic_DNA"/>
</dbReference>
<accession>A0A3N4K4R7</accession>
<evidence type="ECO:0000313" key="1">
    <source>
        <dbReference type="EMBL" id="RPB05363.1"/>
    </source>
</evidence>
<evidence type="ECO:0000313" key="2">
    <source>
        <dbReference type="Proteomes" id="UP000276215"/>
    </source>
</evidence>
<organism evidence="1 2">
    <name type="scientific">Choiromyces venosus 120613-1</name>
    <dbReference type="NCBI Taxonomy" id="1336337"/>
    <lineage>
        <taxon>Eukaryota</taxon>
        <taxon>Fungi</taxon>
        <taxon>Dikarya</taxon>
        <taxon>Ascomycota</taxon>
        <taxon>Pezizomycotina</taxon>
        <taxon>Pezizomycetes</taxon>
        <taxon>Pezizales</taxon>
        <taxon>Tuberaceae</taxon>
        <taxon>Choiromyces</taxon>
    </lineage>
</organism>